<dbReference type="HOGENOM" id="CLU_3228697_0_0_9"/>
<gene>
    <name evidence="1" type="ordered locus">Amet_1906</name>
</gene>
<dbReference type="Proteomes" id="UP000001572">
    <property type="component" value="Chromosome"/>
</dbReference>
<reference evidence="2" key="1">
    <citation type="journal article" date="2016" name="Genome Announc.">
        <title>Complete genome sequence of Alkaliphilus metalliredigens strain QYMF, an alkaliphilic and metal-reducing bacterium isolated from borax-contaminated leachate ponds.</title>
        <authorList>
            <person name="Hwang C."/>
            <person name="Copeland A."/>
            <person name="Lucas S."/>
            <person name="Lapidus A."/>
            <person name="Barry K."/>
            <person name="Detter J.C."/>
            <person name="Glavina Del Rio T."/>
            <person name="Hammon N."/>
            <person name="Israni S."/>
            <person name="Dalin E."/>
            <person name="Tice H."/>
            <person name="Pitluck S."/>
            <person name="Chertkov O."/>
            <person name="Brettin T."/>
            <person name="Bruce D."/>
            <person name="Han C."/>
            <person name="Schmutz J."/>
            <person name="Larimer F."/>
            <person name="Land M.L."/>
            <person name="Hauser L."/>
            <person name="Kyrpides N."/>
            <person name="Mikhailova N."/>
            <person name="Ye Q."/>
            <person name="Zhou J."/>
            <person name="Richardson P."/>
            <person name="Fields M.W."/>
        </authorList>
    </citation>
    <scope>NUCLEOTIDE SEQUENCE [LARGE SCALE GENOMIC DNA]</scope>
    <source>
        <strain evidence="2">QYMF</strain>
    </source>
</reference>
<sequence length="43" mass="4877">MMPVANSGMKDFLGYPIDFDFEKQFNDGLDIVLNGIMNTYNVT</sequence>
<dbReference type="KEGG" id="amt:Amet_1906"/>
<evidence type="ECO:0000313" key="2">
    <source>
        <dbReference type="Proteomes" id="UP000001572"/>
    </source>
</evidence>
<accession>A6TPF2</accession>
<protein>
    <submittedName>
        <fullName evidence="1">Uncharacterized protein</fullName>
    </submittedName>
</protein>
<keyword evidence="2" id="KW-1185">Reference proteome</keyword>
<name>A6TPF2_ALKMQ</name>
<dbReference type="AlphaFoldDB" id="A6TPF2"/>
<organism evidence="1 2">
    <name type="scientific">Alkaliphilus metalliredigens (strain QYMF)</name>
    <dbReference type="NCBI Taxonomy" id="293826"/>
    <lineage>
        <taxon>Bacteria</taxon>
        <taxon>Bacillati</taxon>
        <taxon>Bacillota</taxon>
        <taxon>Clostridia</taxon>
        <taxon>Peptostreptococcales</taxon>
        <taxon>Natronincolaceae</taxon>
        <taxon>Alkaliphilus</taxon>
    </lineage>
</organism>
<proteinExistence type="predicted"/>
<evidence type="ECO:0000313" key="1">
    <source>
        <dbReference type="EMBL" id="ABR48070.1"/>
    </source>
</evidence>
<dbReference type="EMBL" id="CP000724">
    <property type="protein sequence ID" value="ABR48070.1"/>
    <property type="molecule type" value="Genomic_DNA"/>
</dbReference>